<feature type="compositionally biased region" description="Pro residues" evidence="1">
    <location>
        <begin position="211"/>
        <end position="225"/>
    </location>
</feature>
<sequence length="376" mass="39956">MAKFRLKMLPLNLLALIGLMAWGASASAGESAPSPSPSPSPSADVELICHTDNPAECYPKIFQPTDEFQIVRPDQDLPLGLHVRLNVQTGEKEAKINVPDEQDPALAGLPVDSSIVIVEPDQPAEPAQQPAIPRNAPAYDAAGKIKTPKPAPRTPARQRLLQMLEDISHDIYYGLKIAEDYDTNNPKALASLEAHWPALGPHLCPSTSTPSKPPSSPSPTPPPPTQNRGPGPGPALTKARTALLSNLLRSPTFRAPFLSSGGPSALLRLLVSEQTSAPAAWDAAQRTAAFLLLDNFLDADMGAALGEWPPAAAVLPKKKGQGQGQGQGQVEMTDEEGEEGRGRGGEEACLSWVVGRLKERAGKEGEGHWSGALWRN</sequence>
<feature type="chain" id="PRO_5042040767" description="Nucleotide exchange factor SIL1" evidence="2">
    <location>
        <begin position="29"/>
        <end position="376"/>
    </location>
</feature>
<name>A0AAD4I1K3_9PEZI</name>
<protein>
    <recommendedName>
        <fullName evidence="5">Nucleotide exchange factor SIL1</fullName>
    </recommendedName>
</protein>
<evidence type="ECO:0000313" key="3">
    <source>
        <dbReference type="EMBL" id="KAG7292187.1"/>
    </source>
</evidence>
<organism evidence="3 4">
    <name type="scientific">Staphylotrichum longicolle</name>
    <dbReference type="NCBI Taxonomy" id="669026"/>
    <lineage>
        <taxon>Eukaryota</taxon>
        <taxon>Fungi</taxon>
        <taxon>Dikarya</taxon>
        <taxon>Ascomycota</taxon>
        <taxon>Pezizomycotina</taxon>
        <taxon>Sordariomycetes</taxon>
        <taxon>Sordariomycetidae</taxon>
        <taxon>Sordariales</taxon>
        <taxon>Chaetomiaceae</taxon>
        <taxon>Staphylotrichum</taxon>
    </lineage>
</organism>
<proteinExistence type="predicted"/>
<dbReference type="AlphaFoldDB" id="A0AAD4I1K3"/>
<accession>A0AAD4I1K3</accession>
<evidence type="ECO:0008006" key="5">
    <source>
        <dbReference type="Google" id="ProtNLM"/>
    </source>
</evidence>
<keyword evidence="2" id="KW-0732">Signal</keyword>
<dbReference type="EMBL" id="JAHCVI010000001">
    <property type="protein sequence ID" value="KAG7292187.1"/>
    <property type="molecule type" value="Genomic_DNA"/>
</dbReference>
<gene>
    <name evidence="3" type="ORF">NEMBOFW57_002222</name>
</gene>
<dbReference type="Proteomes" id="UP001197093">
    <property type="component" value="Unassembled WGS sequence"/>
</dbReference>
<keyword evidence="4" id="KW-1185">Reference proteome</keyword>
<evidence type="ECO:0000256" key="1">
    <source>
        <dbReference type="SAM" id="MobiDB-lite"/>
    </source>
</evidence>
<comment type="caution">
    <text evidence="3">The sequence shown here is derived from an EMBL/GenBank/DDBJ whole genome shotgun (WGS) entry which is preliminary data.</text>
</comment>
<reference evidence="3" key="1">
    <citation type="submission" date="2023-02" db="EMBL/GenBank/DDBJ databases">
        <authorList>
            <person name="Palmer J.M."/>
        </authorList>
    </citation>
    <scope>NUCLEOTIDE SEQUENCE</scope>
    <source>
        <strain evidence="3">FW57</strain>
    </source>
</reference>
<evidence type="ECO:0000256" key="2">
    <source>
        <dbReference type="SAM" id="SignalP"/>
    </source>
</evidence>
<feature type="region of interest" description="Disordered" evidence="1">
    <location>
        <begin position="316"/>
        <end position="346"/>
    </location>
</feature>
<evidence type="ECO:0000313" key="4">
    <source>
        <dbReference type="Proteomes" id="UP001197093"/>
    </source>
</evidence>
<feature type="region of interest" description="Disordered" evidence="1">
    <location>
        <begin position="201"/>
        <end position="237"/>
    </location>
</feature>
<feature type="signal peptide" evidence="2">
    <location>
        <begin position="1"/>
        <end position="28"/>
    </location>
</feature>